<protein>
    <recommendedName>
        <fullName evidence="1">non-specific serine/threonine protein kinase</fullName>
        <ecNumber evidence="1">2.7.11.1</ecNumber>
    </recommendedName>
</protein>
<dbReference type="Gene3D" id="1.10.510.10">
    <property type="entry name" value="Transferase(Phosphotransferase) domain 1"/>
    <property type="match status" value="1"/>
</dbReference>
<keyword evidence="5" id="KW-0418">Kinase</keyword>
<evidence type="ECO:0000259" key="8">
    <source>
        <dbReference type="PROSITE" id="PS50011"/>
    </source>
</evidence>
<dbReference type="Pfam" id="PF00069">
    <property type="entry name" value="Pkinase"/>
    <property type="match status" value="1"/>
</dbReference>
<dbReference type="AlphaFoldDB" id="A0A0R3T123"/>
<comment type="catalytic activity">
    <reaction evidence="7">
        <text>L-seryl-[protein] + ATP = O-phospho-L-seryl-[protein] + ADP + H(+)</text>
        <dbReference type="Rhea" id="RHEA:17989"/>
        <dbReference type="Rhea" id="RHEA-COMP:9863"/>
        <dbReference type="Rhea" id="RHEA-COMP:11604"/>
        <dbReference type="ChEBI" id="CHEBI:15378"/>
        <dbReference type="ChEBI" id="CHEBI:29999"/>
        <dbReference type="ChEBI" id="CHEBI:30616"/>
        <dbReference type="ChEBI" id="CHEBI:83421"/>
        <dbReference type="ChEBI" id="CHEBI:456216"/>
        <dbReference type="EC" id="2.7.11.1"/>
    </reaction>
</comment>
<dbReference type="InterPro" id="IPR011009">
    <property type="entry name" value="Kinase-like_dom_sf"/>
</dbReference>
<keyword evidence="4" id="KW-0808">Transferase</keyword>
<dbReference type="GO" id="GO:0010506">
    <property type="term" value="P:regulation of autophagy"/>
    <property type="evidence" value="ECO:0007669"/>
    <property type="project" value="InterPro"/>
</dbReference>
<gene>
    <name evidence="9" type="ORF">HNAJ_LOCUS553</name>
</gene>
<proteinExistence type="predicted"/>
<dbReference type="Proteomes" id="UP000278807">
    <property type="component" value="Unassembled WGS sequence"/>
</dbReference>
<evidence type="ECO:0000313" key="10">
    <source>
        <dbReference type="Proteomes" id="UP000278807"/>
    </source>
</evidence>
<reference evidence="11" key="1">
    <citation type="submission" date="2017-02" db="UniProtKB">
        <authorList>
            <consortium name="WormBaseParasite"/>
        </authorList>
    </citation>
    <scope>IDENTIFICATION</scope>
</reference>
<dbReference type="GO" id="GO:0061709">
    <property type="term" value="P:reticulophagy"/>
    <property type="evidence" value="ECO:0007669"/>
    <property type="project" value="TreeGrafter"/>
</dbReference>
<dbReference type="PANTHER" id="PTHR24348:SF65">
    <property type="entry name" value="SERINE_THREONINE-PROTEIN KINASE ULK3"/>
    <property type="match status" value="1"/>
</dbReference>
<comment type="catalytic activity">
    <reaction evidence="6">
        <text>L-threonyl-[protein] + ATP = O-phospho-L-threonyl-[protein] + ADP + H(+)</text>
        <dbReference type="Rhea" id="RHEA:46608"/>
        <dbReference type="Rhea" id="RHEA-COMP:11060"/>
        <dbReference type="Rhea" id="RHEA-COMP:11605"/>
        <dbReference type="ChEBI" id="CHEBI:15378"/>
        <dbReference type="ChEBI" id="CHEBI:30013"/>
        <dbReference type="ChEBI" id="CHEBI:30616"/>
        <dbReference type="ChEBI" id="CHEBI:61977"/>
        <dbReference type="ChEBI" id="CHEBI:456216"/>
        <dbReference type="EC" id="2.7.11.1"/>
    </reaction>
</comment>
<evidence type="ECO:0000256" key="6">
    <source>
        <dbReference type="ARBA" id="ARBA00047899"/>
    </source>
</evidence>
<dbReference type="SUPFAM" id="SSF56112">
    <property type="entry name" value="Protein kinase-like (PK-like)"/>
    <property type="match status" value="1"/>
</dbReference>
<dbReference type="OrthoDB" id="346907at2759"/>
<evidence type="ECO:0000256" key="3">
    <source>
        <dbReference type="ARBA" id="ARBA00022527"/>
    </source>
</evidence>
<dbReference type="GO" id="GO:0004674">
    <property type="term" value="F:protein serine/threonine kinase activity"/>
    <property type="evidence" value="ECO:0007669"/>
    <property type="project" value="UniProtKB-KW"/>
</dbReference>
<organism evidence="11">
    <name type="scientific">Rodentolepis nana</name>
    <name type="common">Dwarf tapeworm</name>
    <name type="synonym">Hymenolepis nana</name>
    <dbReference type="NCBI Taxonomy" id="102285"/>
    <lineage>
        <taxon>Eukaryota</taxon>
        <taxon>Metazoa</taxon>
        <taxon>Spiralia</taxon>
        <taxon>Lophotrochozoa</taxon>
        <taxon>Platyhelminthes</taxon>
        <taxon>Cestoda</taxon>
        <taxon>Eucestoda</taxon>
        <taxon>Cyclophyllidea</taxon>
        <taxon>Hymenolepididae</taxon>
        <taxon>Rodentolepis</taxon>
    </lineage>
</organism>
<keyword evidence="2" id="KW-0963">Cytoplasm</keyword>
<evidence type="ECO:0000256" key="7">
    <source>
        <dbReference type="ARBA" id="ARBA00048679"/>
    </source>
</evidence>
<dbReference type="STRING" id="102285.A0A0R3T123"/>
<sequence>MFNVYGYVFTDCLGRGTYGEVFKAINQVNFSQIQSMSIEKSKHLCGQANIKEVSMQKGSGQSCGRNWYLEKVTSSKYSFNDGLHCKLLNFSALATLQWDSEYVYIFMEYVGGGDLSSFLKTEKHLSEKTIRYFLQQLAFALHYLYERNIVHMDVKPQNILLTTSTPPILKLADFGFAKSMEETVKMNEVRGSLLYLAPEIYKYGVYDKSCDLWSVGIILYQCLFGKTPFHCNSKEGVKAKLLEDTPLSQFNH</sequence>
<evidence type="ECO:0000256" key="5">
    <source>
        <dbReference type="ARBA" id="ARBA00022777"/>
    </source>
</evidence>
<dbReference type="EMBL" id="UZAE01000159">
    <property type="protein sequence ID" value="VDN96412.1"/>
    <property type="molecule type" value="Genomic_DNA"/>
</dbReference>
<dbReference type="GO" id="GO:0005829">
    <property type="term" value="C:cytosol"/>
    <property type="evidence" value="ECO:0007669"/>
    <property type="project" value="TreeGrafter"/>
</dbReference>
<dbReference type="GO" id="GO:0042594">
    <property type="term" value="P:response to starvation"/>
    <property type="evidence" value="ECO:0007669"/>
    <property type="project" value="TreeGrafter"/>
</dbReference>
<dbReference type="PROSITE" id="PS50011">
    <property type="entry name" value="PROTEIN_KINASE_DOM"/>
    <property type="match status" value="1"/>
</dbReference>
<name>A0A0R3T123_RODNA</name>
<dbReference type="PANTHER" id="PTHR24348">
    <property type="entry name" value="SERINE/THREONINE-PROTEIN KINASE UNC-51-RELATED"/>
    <property type="match status" value="1"/>
</dbReference>
<evidence type="ECO:0000256" key="4">
    <source>
        <dbReference type="ARBA" id="ARBA00022679"/>
    </source>
</evidence>
<dbReference type="GO" id="GO:0034045">
    <property type="term" value="C:phagophore assembly site membrane"/>
    <property type="evidence" value="ECO:0007669"/>
    <property type="project" value="TreeGrafter"/>
</dbReference>
<dbReference type="WBParaSite" id="HNAJ_0000055201-mRNA-1">
    <property type="protein sequence ID" value="HNAJ_0000055201-mRNA-1"/>
    <property type="gene ID" value="HNAJ_0000055201"/>
</dbReference>
<dbReference type="InterPro" id="IPR008271">
    <property type="entry name" value="Ser/Thr_kinase_AS"/>
</dbReference>
<dbReference type="EC" id="2.7.11.1" evidence="1"/>
<dbReference type="GO" id="GO:0000045">
    <property type="term" value="P:autophagosome assembly"/>
    <property type="evidence" value="ECO:0007669"/>
    <property type="project" value="TreeGrafter"/>
</dbReference>
<evidence type="ECO:0000313" key="9">
    <source>
        <dbReference type="EMBL" id="VDN96412.1"/>
    </source>
</evidence>
<evidence type="ECO:0000256" key="2">
    <source>
        <dbReference type="ARBA" id="ARBA00022490"/>
    </source>
</evidence>
<keyword evidence="3" id="KW-0723">Serine/threonine-protein kinase</keyword>
<dbReference type="GO" id="GO:0005524">
    <property type="term" value="F:ATP binding"/>
    <property type="evidence" value="ECO:0007669"/>
    <property type="project" value="InterPro"/>
</dbReference>
<dbReference type="PROSITE" id="PS00108">
    <property type="entry name" value="PROTEIN_KINASE_ST"/>
    <property type="match status" value="1"/>
</dbReference>
<dbReference type="InterPro" id="IPR000719">
    <property type="entry name" value="Prot_kinase_dom"/>
</dbReference>
<evidence type="ECO:0000313" key="11">
    <source>
        <dbReference type="WBParaSite" id="HNAJ_0000055201-mRNA-1"/>
    </source>
</evidence>
<evidence type="ECO:0000256" key="1">
    <source>
        <dbReference type="ARBA" id="ARBA00012513"/>
    </source>
</evidence>
<dbReference type="InterPro" id="IPR045269">
    <property type="entry name" value="Atg1-like"/>
</dbReference>
<dbReference type="GO" id="GO:0000422">
    <property type="term" value="P:autophagy of mitochondrion"/>
    <property type="evidence" value="ECO:0007669"/>
    <property type="project" value="TreeGrafter"/>
</dbReference>
<reference evidence="9 10" key="2">
    <citation type="submission" date="2018-11" db="EMBL/GenBank/DDBJ databases">
        <authorList>
            <consortium name="Pathogen Informatics"/>
        </authorList>
    </citation>
    <scope>NUCLEOTIDE SEQUENCE [LARGE SCALE GENOMIC DNA]</scope>
</reference>
<feature type="domain" description="Protein kinase" evidence="8">
    <location>
        <begin position="7"/>
        <end position="252"/>
    </location>
</feature>
<dbReference type="SMART" id="SM00220">
    <property type="entry name" value="S_TKc"/>
    <property type="match status" value="1"/>
</dbReference>
<keyword evidence="10" id="KW-1185">Reference proteome</keyword>
<accession>A0A0R3T123</accession>
<dbReference type="GO" id="GO:0034727">
    <property type="term" value="P:piecemeal microautophagy of the nucleus"/>
    <property type="evidence" value="ECO:0007669"/>
    <property type="project" value="TreeGrafter"/>
</dbReference>
<dbReference type="GO" id="GO:0005776">
    <property type="term" value="C:autophagosome"/>
    <property type="evidence" value="ECO:0007669"/>
    <property type="project" value="TreeGrafter"/>
</dbReference>